<name>A0A0N0BH88_9HYME</name>
<dbReference type="AlphaFoldDB" id="A0A0N0BH88"/>
<proteinExistence type="predicted"/>
<accession>A0A0N0BH88</accession>
<reference evidence="1 2" key="1">
    <citation type="submission" date="2015-07" db="EMBL/GenBank/DDBJ databases">
        <title>The genome of Melipona quadrifasciata.</title>
        <authorList>
            <person name="Pan H."/>
            <person name="Kapheim K."/>
        </authorList>
    </citation>
    <scope>NUCLEOTIDE SEQUENCE [LARGE SCALE GENOMIC DNA]</scope>
    <source>
        <strain evidence="1">0111107301</strain>
        <tissue evidence="1">Whole body</tissue>
    </source>
</reference>
<evidence type="ECO:0000313" key="2">
    <source>
        <dbReference type="Proteomes" id="UP000053105"/>
    </source>
</evidence>
<keyword evidence="2" id="KW-1185">Reference proteome</keyword>
<gene>
    <name evidence="1" type="ORF">WN51_12025</name>
</gene>
<sequence>MCNAAPQISDYRVETFGPPCREAFRAIFPSFYQ</sequence>
<organism evidence="1 2">
    <name type="scientific">Melipona quadrifasciata</name>
    <dbReference type="NCBI Taxonomy" id="166423"/>
    <lineage>
        <taxon>Eukaryota</taxon>
        <taxon>Metazoa</taxon>
        <taxon>Ecdysozoa</taxon>
        <taxon>Arthropoda</taxon>
        <taxon>Hexapoda</taxon>
        <taxon>Insecta</taxon>
        <taxon>Pterygota</taxon>
        <taxon>Neoptera</taxon>
        <taxon>Endopterygota</taxon>
        <taxon>Hymenoptera</taxon>
        <taxon>Apocrita</taxon>
        <taxon>Aculeata</taxon>
        <taxon>Apoidea</taxon>
        <taxon>Anthophila</taxon>
        <taxon>Apidae</taxon>
        <taxon>Melipona</taxon>
    </lineage>
</organism>
<protein>
    <submittedName>
        <fullName evidence="1">Uncharacterized protein</fullName>
    </submittedName>
</protein>
<dbReference type="Proteomes" id="UP000053105">
    <property type="component" value="Unassembled WGS sequence"/>
</dbReference>
<dbReference type="EMBL" id="KQ435759">
    <property type="protein sequence ID" value="KOX75698.1"/>
    <property type="molecule type" value="Genomic_DNA"/>
</dbReference>
<evidence type="ECO:0000313" key="1">
    <source>
        <dbReference type="EMBL" id="KOX75698.1"/>
    </source>
</evidence>